<organism evidence="2 3">
    <name type="scientific">Emticicia soli</name>
    <dbReference type="NCBI Taxonomy" id="2027878"/>
    <lineage>
        <taxon>Bacteria</taxon>
        <taxon>Pseudomonadati</taxon>
        <taxon>Bacteroidota</taxon>
        <taxon>Cytophagia</taxon>
        <taxon>Cytophagales</taxon>
        <taxon>Leadbetterellaceae</taxon>
        <taxon>Emticicia</taxon>
    </lineage>
</organism>
<dbReference type="Proteomes" id="UP001597510">
    <property type="component" value="Unassembled WGS sequence"/>
</dbReference>
<reference evidence="3" key="1">
    <citation type="journal article" date="2019" name="Int. J. Syst. Evol. Microbiol.">
        <title>The Global Catalogue of Microorganisms (GCM) 10K type strain sequencing project: providing services to taxonomists for standard genome sequencing and annotation.</title>
        <authorList>
            <consortium name="The Broad Institute Genomics Platform"/>
            <consortium name="The Broad Institute Genome Sequencing Center for Infectious Disease"/>
            <person name="Wu L."/>
            <person name="Ma J."/>
        </authorList>
    </citation>
    <scope>NUCLEOTIDE SEQUENCE [LARGE SCALE GENOMIC DNA]</scope>
    <source>
        <strain evidence="3">KCTC 52344</strain>
    </source>
</reference>
<keyword evidence="3" id="KW-1185">Reference proteome</keyword>
<dbReference type="Gene3D" id="3.40.50.620">
    <property type="entry name" value="HUPs"/>
    <property type="match status" value="1"/>
</dbReference>
<dbReference type="InterPro" id="IPR003848">
    <property type="entry name" value="DUF218"/>
</dbReference>
<evidence type="ECO:0000259" key="1">
    <source>
        <dbReference type="Pfam" id="PF02698"/>
    </source>
</evidence>
<dbReference type="Pfam" id="PF02698">
    <property type="entry name" value="DUF218"/>
    <property type="match status" value="1"/>
</dbReference>
<comment type="caution">
    <text evidence="2">The sequence shown here is derived from an EMBL/GenBank/DDBJ whole genome shotgun (WGS) entry which is preliminary data.</text>
</comment>
<dbReference type="CDD" id="cd06259">
    <property type="entry name" value="YdcF-like"/>
    <property type="match status" value="1"/>
</dbReference>
<dbReference type="PANTHER" id="PTHR30336">
    <property type="entry name" value="INNER MEMBRANE PROTEIN, PROBABLE PERMEASE"/>
    <property type="match status" value="1"/>
</dbReference>
<sequence length="224" mass="25612">MDENLIDDYARLLFDYHFLKQPLKKADCIFVLGSHDPSVADYAAQLYNEGFASYIIFSGGVVRPIGELRNTEPKSEAEAFFDIAVRHGVPAEAILLENAATNTGENFIFTKKLLKDRKLNFNSFILIQKPYMIRRTYATAMVQFKEYDFVVSALPDTYDSYLTRCLKEGISKERVISNMTGDLQRLKIYPAKGFLIPMEIPDEVWTAYEQLLMLGFEGRMATQV</sequence>
<dbReference type="RefSeq" id="WP_340240417.1">
    <property type="nucleotide sequence ID" value="NZ_JBBEWC010000020.1"/>
</dbReference>
<dbReference type="PANTHER" id="PTHR30336:SF20">
    <property type="entry name" value="DUF218 DOMAIN-CONTAINING PROTEIN"/>
    <property type="match status" value="1"/>
</dbReference>
<gene>
    <name evidence="2" type="ORF">ACFSR2_16005</name>
</gene>
<protein>
    <submittedName>
        <fullName evidence="2">YdcF family protein</fullName>
    </submittedName>
</protein>
<feature type="domain" description="DUF218" evidence="1">
    <location>
        <begin position="27"/>
        <end position="153"/>
    </location>
</feature>
<evidence type="ECO:0000313" key="3">
    <source>
        <dbReference type="Proteomes" id="UP001597510"/>
    </source>
</evidence>
<evidence type="ECO:0000313" key="2">
    <source>
        <dbReference type="EMBL" id="MFD2522402.1"/>
    </source>
</evidence>
<dbReference type="EMBL" id="JBHULC010000019">
    <property type="protein sequence ID" value="MFD2522402.1"/>
    <property type="molecule type" value="Genomic_DNA"/>
</dbReference>
<dbReference type="InterPro" id="IPR051599">
    <property type="entry name" value="Cell_Envelope_Assoc"/>
</dbReference>
<dbReference type="InterPro" id="IPR014729">
    <property type="entry name" value="Rossmann-like_a/b/a_fold"/>
</dbReference>
<proteinExistence type="predicted"/>
<name>A0ABW5JBJ1_9BACT</name>
<accession>A0ABW5JBJ1</accession>